<proteinExistence type="predicted"/>
<protein>
    <recommendedName>
        <fullName evidence="1">GmrSD restriction endonucleases N-terminal domain-containing protein</fullName>
    </recommendedName>
</protein>
<feature type="domain" description="GmrSD restriction endonucleases N-terminal" evidence="1">
    <location>
        <begin position="21"/>
        <end position="162"/>
    </location>
</feature>
<dbReference type="AlphaFoldDB" id="A0A3G3INF7"/>
<dbReference type="RefSeq" id="WP_241156918.1">
    <property type="nucleotide sequence ID" value="NZ_CP024634.1"/>
</dbReference>
<dbReference type="KEGG" id="bthg:MS2017_1545"/>
<dbReference type="Pfam" id="PF03235">
    <property type="entry name" value="GmrSD_N"/>
    <property type="match status" value="1"/>
</dbReference>
<dbReference type="EMBL" id="CP024634">
    <property type="protein sequence ID" value="AYQ57229.1"/>
    <property type="molecule type" value="Genomic_DNA"/>
</dbReference>
<evidence type="ECO:0000313" key="3">
    <source>
        <dbReference type="Proteomes" id="UP000278334"/>
    </source>
</evidence>
<reference evidence="2 3" key="1">
    <citation type="submission" date="2017-11" db="EMBL/GenBank/DDBJ databases">
        <title>Genome sequence of the bacterial symbiont EPR9N from a vent mussel Bathymodiolus thermophilus.</title>
        <authorList>
            <person name="Won Y.-J."/>
        </authorList>
    </citation>
    <scope>NUCLEOTIDE SEQUENCE [LARGE SCALE GENOMIC DNA]</scope>
    <source>
        <strain evidence="2 3">EPR9N</strain>
    </source>
</reference>
<gene>
    <name evidence="2" type="ORF">MS2017_1545</name>
</gene>
<sequence length="458" mass="53579">MEKIEQINWQPSTNSILDLRDWTDNNRLDIAPDFQRKFVWGNAAQIMLMDTILKNIPMPKIFVSNVVKDNSPYRSVIDGQQRITAILSFIRNEFSLKKPYNGEFFNKKFSQLPENIQNTFLRYKLDFNEINDASDEQLREIYSRVNKYSTVLNKQELRRSDFPGDFLELAEKLAVNSFFDNTKIFTITSRRRFGDAEYVSELLAGLIDGTQDKKNALDDFYRNYADWDTKEKDKIEKEFVETLKDIHLIFNEKECIRQSGPITAIYHEELKFKGFIGKTRFKQKADFYALFFAINQLKRNGLSIVNKNLDNLRIDLALMDKYINPNSEINRFREYATKCLSDANSKASREWRIKFLSSILLGTYGAKENNQKTCKIFSEIAFSWIKIKPSSQGEYGCPTSLYCGKCNTGNFYQEDDENSQVIANDLDLLYWDDSELNHQLVNSRFICPKCFYANVKKV</sequence>
<dbReference type="Proteomes" id="UP000278334">
    <property type="component" value="Chromosome"/>
</dbReference>
<evidence type="ECO:0000259" key="1">
    <source>
        <dbReference type="Pfam" id="PF03235"/>
    </source>
</evidence>
<accession>A0A3G3INF7</accession>
<dbReference type="PANTHER" id="PTHR39639:SF1">
    <property type="entry name" value="DUF262 DOMAIN-CONTAINING PROTEIN"/>
    <property type="match status" value="1"/>
</dbReference>
<dbReference type="PANTHER" id="PTHR39639">
    <property type="entry name" value="CHROMOSOME 16, WHOLE GENOME SHOTGUN SEQUENCE"/>
    <property type="match status" value="1"/>
</dbReference>
<name>A0A3G3INF7_9GAMM</name>
<dbReference type="InterPro" id="IPR004919">
    <property type="entry name" value="GmrSD_N"/>
</dbReference>
<evidence type="ECO:0000313" key="2">
    <source>
        <dbReference type="EMBL" id="AYQ57229.1"/>
    </source>
</evidence>
<organism evidence="2 3">
    <name type="scientific">Bathymodiolus thermophilus thioautotrophic gill symbiont</name>
    <dbReference type="NCBI Taxonomy" id="2360"/>
    <lineage>
        <taxon>Bacteria</taxon>
        <taxon>Pseudomonadati</taxon>
        <taxon>Pseudomonadota</taxon>
        <taxon>Gammaproteobacteria</taxon>
        <taxon>sulfur-oxidizing symbionts</taxon>
    </lineage>
</organism>